<dbReference type="SUPFAM" id="SSF49764">
    <property type="entry name" value="HSP20-like chaperones"/>
    <property type="match status" value="1"/>
</dbReference>
<comment type="caution">
    <text evidence="5">The sequence shown here is derived from an EMBL/GenBank/DDBJ whole genome shotgun (WGS) entry which is preliminary data.</text>
</comment>
<comment type="similarity">
    <text evidence="1 2">Belongs to the small heat shock protein (HSP20) family.</text>
</comment>
<dbReference type="InterPro" id="IPR008978">
    <property type="entry name" value="HSP20-like_chaperone"/>
</dbReference>
<evidence type="ECO:0000256" key="1">
    <source>
        <dbReference type="PROSITE-ProRule" id="PRU00285"/>
    </source>
</evidence>
<dbReference type="PANTHER" id="PTHR45640:SF7">
    <property type="entry name" value="HEAT SHOCK PROTEIN BETA-1"/>
    <property type="match status" value="1"/>
</dbReference>
<organism evidence="5 6">
    <name type="scientific">Muraenolepis orangiensis</name>
    <name type="common">Patagonian moray cod</name>
    <dbReference type="NCBI Taxonomy" id="630683"/>
    <lineage>
        <taxon>Eukaryota</taxon>
        <taxon>Metazoa</taxon>
        <taxon>Chordata</taxon>
        <taxon>Craniata</taxon>
        <taxon>Vertebrata</taxon>
        <taxon>Euteleostomi</taxon>
        <taxon>Actinopterygii</taxon>
        <taxon>Neopterygii</taxon>
        <taxon>Teleostei</taxon>
        <taxon>Neoteleostei</taxon>
        <taxon>Acanthomorphata</taxon>
        <taxon>Zeiogadaria</taxon>
        <taxon>Gadariae</taxon>
        <taxon>Gadiformes</taxon>
        <taxon>Muraenolepidoidei</taxon>
        <taxon>Muraenolepididae</taxon>
        <taxon>Muraenolepis</taxon>
    </lineage>
</organism>
<sequence>MSQWPAMDNLFSNDPFFSQERLLWPLDQEALSSLQQDFFHRRTKLAEGLLKELHDGPHLLDLHQGAFPRSLFSSLPDSVCSQPGGRRRRTPAGVRCLGGNHPRRGQPAGPRSLGPHRHHPRGGEKDLLVTLDMRGYAPEDIHVKLEGRRLAVVAMKRAAAEASQDSSSASCCSSQRSATSSQAGFVQNIDLPPHLDLSALSCTLTEDGRLRVDAPVARRSIKDSGEAEQQQEQMQQEQEKQQEQQQQQQMQQEQQQQQMQQEQPQEQEEEPVKFRSSLEFPVSKDN</sequence>
<feature type="region of interest" description="Disordered" evidence="3">
    <location>
        <begin position="221"/>
        <end position="286"/>
    </location>
</feature>
<dbReference type="Gene3D" id="2.60.40.790">
    <property type="match status" value="1"/>
</dbReference>
<accession>A0A9Q0E6Z3</accession>
<name>A0A9Q0E6Z3_9TELE</name>
<feature type="domain" description="SHSP" evidence="4">
    <location>
        <begin position="108"/>
        <end position="232"/>
    </location>
</feature>
<dbReference type="OrthoDB" id="8946669at2759"/>
<evidence type="ECO:0000259" key="4">
    <source>
        <dbReference type="PROSITE" id="PS01031"/>
    </source>
</evidence>
<keyword evidence="6" id="KW-1185">Reference proteome</keyword>
<feature type="region of interest" description="Disordered" evidence="3">
    <location>
        <begin position="78"/>
        <end position="123"/>
    </location>
</feature>
<dbReference type="CDD" id="cd06526">
    <property type="entry name" value="metazoan_ACD"/>
    <property type="match status" value="1"/>
</dbReference>
<dbReference type="GO" id="GO:0009408">
    <property type="term" value="P:response to heat"/>
    <property type="evidence" value="ECO:0007669"/>
    <property type="project" value="TreeGrafter"/>
</dbReference>
<dbReference type="GO" id="GO:0005737">
    <property type="term" value="C:cytoplasm"/>
    <property type="evidence" value="ECO:0007669"/>
    <property type="project" value="TreeGrafter"/>
</dbReference>
<dbReference type="PANTHER" id="PTHR45640">
    <property type="entry name" value="HEAT SHOCK PROTEIN HSP-12.2-RELATED"/>
    <property type="match status" value="1"/>
</dbReference>
<evidence type="ECO:0000313" key="5">
    <source>
        <dbReference type="EMBL" id="KAJ3600421.1"/>
    </source>
</evidence>
<dbReference type="InterPro" id="IPR001436">
    <property type="entry name" value="Alpha-crystallin/sHSP_animal"/>
</dbReference>
<dbReference type="GO" id="GO:0005634">
    <property type="term" value="C:nucleus"/>
    <property type="evidence" value="ECO:0007669"/>
    <property type="project" value="TreeGrafter"/>
</dbReference>
<dbReference type="Pfam" id="PF00011">
    <property type="entry name" value="HSP20"/>
    <property type="match status" value="1"/>
</dbReference>
<dbReference type="GO" id="GO:0042026">
    <property type="term" value="P:protein refolding"/>
    <property type="evidence" value="ECO:0007669"/>
    <property type="project" value="TreeGrafter"/>
</dbReference>
<dbReference type="PROSITE" id="PS01031">
    <property type="entry name" value="SHSP"/>
    <property type="match status" value="1"/>
</dbReference>
<dbReference type="GO" id="GO:0043066">
    <property type="term" value="P:negative regulation of apoptotic process"/>
    <property type="evidence" value="ECO:0007669"/>
    <property type="project" value="TreeGrafter"/>
</dbReference>
<dbReference type="Proteomes" id="UP001148018">
    <property type="component" value="Unassembled WGS sequence"/>
</dbReference>
<evidence type="ECO:0000256" key="3">
    <source>
        <dbReference type="SAM" id="MobiDB-lite"/>
    </source>
</evidence>
<evidence type="ECO:0000256" key="2">
    <source>
        <dbReference type="RuleBase" id="RU003616"/>
    </source>
</evidence>
<dbReference type="AlphaFoldDB" id="A0A9Q0E6Z3"/>
<gene>
    <name evidence="5" type="ORF">NHX12_031404</name>
</gene>
<dbReference type="GO" id="GO:0051082">
    <property type="term" value="F:unfolded protein binding"/>
    <property type="evidence" value="ECO:0007669"/>
    <property type="project" value="TreeGrafter"/>
</dbReference>
<feature type="compositionally biased region" description="Low complexity" evidence="3">
    <location>
        <begin position="243"/>
        <end position="264"/>
    </location>
</feature>
<proteinExistence type="inferred from homology"/>
<evidence type="ECO:0000313" key="6">
    <source>
        <dbReference type="Proteomes" id="UP001148018"/>
    </source>
</evidence>
<dbReference type="EMBL" id="JANIIK010000047">
    <property type="protein sequence ID" value="KAJ3600421.1"/>
    <property type="molecule type" value="Genomic_DNA"/>
</dbReference>
<protein>
    <recommendedName>
        <fullName evidence="4">SHSP domain-containing protein</fullName>
    </recommendedName>
</protein>
<reference evidence="5" key="1">
    <citation type="submission" date="2022-07" db="EMBL/GenBank/DDBJ databases">
        <title>Chromosome-level genome of Muraenolepis orangiensis.</title>
        <authorList>
            <person name="Kim J."/>
        </authorList>
    </citation>
    <scope>NUCLEOTIDE SEQUENCE</scope>
    <source>
        <strain evidence="5">KU_S4_2022</strain>
        <tissue evidence="5">Muscle</tissue>
    </source>
</reference>
<dbReference type="InterPro" id="IPR002068">
    <property type="entry name" value="A-crystallin/Hsp20_dom"/>
</dbReference>